<dbReference type="EMBL" id="BPLR01015952">
    <property type="protein sequence ID" value="GIY79993.1"/>
    <property type="molecule type" value="Genomic_DNA"/>
</dbReference>
<keyword evidence="2" id="KW-1185">Reference proteome</keyword>
<dbReference type="Proteomes" id="UP001054945">
    <property type="component" value="Unassembled WGS sequence"/>
</dbReference>
<evidence type="ECO:0000313" key="2">
    <source>
        <dbReference type="Proteomes" id="UP001054945"/>
    </source>
</evidence>
<organism evidence="1 2">
    <name type="scientific">Caerostris extrusa</name>
    <name type="common">Bark spider</name>
    <name type="synonym">Caerostris bankana</name>
    <dbReference type="NCBI Taxonomy" id="172846"/>
    <lineage>
        <taxon>Eukaryota</taxon>
        <taxon>Metazoa</taxon>
        <taxon>Ecdysozoa</taxon>
        <taxon>Arthropoda</taxon>
        <taxon>Chelicerata</taxon>
        <taxon>Arachnida</taxon>
        <taxon>Araneae</taxon>
        <taxon>Araneomorphae</taxon>
        <taxon>Entelegynae</taxon>
        <taxon>Araneoidea</taxon>
        <taxon>Araneidae</taxon>
        <taxon>Caerostris</taxon>
    </lineage>
</organism>
<reference evidence="1 2" key="1">
    <citation type="submission" date="2021-06" db="EMBL/GenBank/DDBJ databases">
        <title>Caerostris extrusa draft genome.</title>
        <authorList>
            <person name="Kono N."/>
            <person name="Arakawa K."/>
        </authorList>
    </citation>
    <scope>NUCLEOTIDE SEQUENCE [LARGE SCALE GENOMIC DNA]</scope>
</reference>
<sequence length="87" mass="10068">MVSHEQTQILSAKEGSDKHPVAIDGRRIFHKSWANLIAKRRMISRRLMNEGIYRGRPQTILQNKVVPPPIKHRGVLEQSSTYAMRHL</sequence>
<gene>
    <name evidence="1" type="ORF">CEXT_385711</name>
</gene>
<name>A0AAV4WCM2_CAEEX</name>
<proteinExistence type="predicted"/>
<protein>
    <submittedName>
        <fullName evidence="1">Uncharacterized protein</fullName>
    </submittedName>
</protein>
<evidence type="ECO:0000313" key="1">
    <source>
        <dbReference type="EMBL" id="GIY79993.1"/>
    </source>
</evidence>
<accession>A0AAV4WCM2</accession>
<comment type="caution">
    <text evidence="1">The sequence shown here is derived from an EMBL/GenBank/DDBJ whole genome shotgun (WGS) entry which is preliminary data.</text>
</comment>
<dbReference type="AlphaFoldDB" id="A0AAV4WCM2"/>